<dbReference type="AlphaFoldDB" id="A0A1B2J5B2"/>
<evidence type="ECO:0000256" key="3">
    <source>
        <dbReference type="ARBA" id="ARBA00022603"/>
    </source>
</evidence>
<evidence type="ECO:0000256" key="2">
    <source>
        <dbReference type="ARBA" id="ARBA00022552"/>
    </source>
</evidence>
<dbReference type="HAMAP" id="MF_01547">
    <property type="entry name" value="RNA_methyltr_E"/>
    <property type="match status" value="1"/>
</dbReference>
<evidence type="ECO:0000259" key="8">
    <source>
        <dbReference type="Pfam" id="PF01728"/>
    </source>
</evidence>
<keyword evidence="3" id="KW-0489">Methyltransferase</keyword>
<gene>
    <name evidence="9" type="primary">MRM2</name>
    <name evidence="9" type="ORF">ATY40_BA7501359</name>
</gene>
<keyword evidence="10" id="KW-1185">Reference proteome</keyword>
<dbReference type="PANTHER" id="PTHR10920:SF18">
    <property type="entry name" value="RRNA METHYLTRANSFERASE 2, MITOCHONDRIAL"/>
    <property type="match status" value="1"/>
</dbReference>
<proteinExistence type="inferred from homology"/>
<accession>A0A1B2J5B2</accession>
<evidence type="ECO:0000256" key="7">
    <source>
        <dbReference type="PIRSR" id="PIRSR005461-1"/>
    </source>
</evidence>
<comment type="similarity">
    <text evidence="1">Belongs to the class I-like SAM-binding methyltransferase superfamily. RNA methyltransferase RlmE family.</text>
</comment>
<protein>
    <recommendedName>
        <fullName evidence="6">rRNA methyltransferase 2, mitochondrial</fullName>
    </recommendedName>
</protein>
<dbReference type="Proteomes" id="UP000094565">
    <property type="component" value="Chromosome 1"/>
</dbReference>
<dbReference type="OrthoDB" id="20105at2759"/>
<reference evidence="9 10" key="1">
    <citation type="submission" date="2016-02" db="EMBL/GenBank/DDBJ databases">
        <title>Comparative genomic and transcriptomic foundation for Pichia pastoris.</title>
        <authorList>
            <person name="Love K.R."/>
            <person name="Shah K.A."/>
            <person name="Whittaker C.A."/>
            <person name="Wu J."/>
            <person name="Bartlett M.C."/>
            <person name="Ma D."/>
            <person name="Leeson R.L."/>
            <person name="Priest M."/>
            <person name="Young S.K."/>
            <person name="Love J.C."/>
        </authorList>
    </citation>
    <scope>NUCLEOTIDE SEQUENCE [LARGE SCALE GENOMIC DNA]</scope>
    <source>
        <strain evidence="9 10">ATCC 28485</strain>
    </source>
</reference>
<feature type="active site" description="Proton acceptor" evidence="7">
    <location>
        <position position="244"/>
    </location>
</feature>
<dbReference type="InterPro" id="IPR050082">
    <property type="entry name" value="RNA_methyltr_RlmE"/>
</dbReference>
<evidence type="ECO:0000256" key="5">
    <source>
        <dbReference type="ARBA" id="ARBA00022691"/>
    </source>
</evidence>
<feature type="domain" description="Ribosomal RNA methyltransferase FtsJ" evidence="8">
    <location>
        <begin position="51"/>
        <end position="287"/>
    </location>
</feature>
<sequence length="298" mass="33770">MIQHPSVSLIRRQFARFVSLKAKGKSSSSRKWLDRQSSDPFTKEAHGRALKSRAAFKLLQIHEKFNIFRPGQNVVDLGFAPGAWSQVAADKVTSRGNILGIDILACEPPKGVSSMQANILSKTTHEMIKNHFYQLNMDKDLRKLQETEPIADGPSYFQAEVDDNLEISNKQKQQFPVDVVMSDMCEPFFQSSGFGSAITNRPFHRMANTTGMAFKDHLLSIDLCDAALILAIDILKVNGTFVCKFFQGKEDKLLEARLKKCFKVVQRYKPPASRKESKENYFICFQKLPNLDKIQVFS</sequence>
<dbReference type="Gene3D" id="3.40.50.150">
    <property type="entry name" value="Vaccinia Virus protein VP39"/>
    <property type="match status" value="1"/>
</dbReference>
<organism evidence="9 10">
    <name type="scientific">Komagataella pastoris</name>
    <name type="common">Yeast</name>
    <name type="synonym">Pichia pastoris</name>
    <dbReference type="NCBI Taxonomy" id="4922"/>
    <lineage>
        <taxon>Eukaryota</taxon>
        <taxon>Fungi</taxon>
        <taxon>Dikarya</taxon>
        <taxon>Ascomycota</taxon>
        <taxon>Saccharomycotina</taxon>
        <taxon>Pichiomycetes</taxon>
        <taxon>Pichiales</taxon>
        <taxon>Pichiaceae</taxon>
        <taxon>Komagataella</taxon>
    </lineage>
</organism>
<evidence type="ECO:0000313" key="9">
    <source>
        <dbReference type="EMBL" id="ANZ73168.1"/>
    </source>
</evidence>
<dbReference type="PIRSF" id="PIRSF005461">
    <property type="entry name" value="23S_rRNA_mtase"/>
    <property type="match status" value="1"/>
</dbReference>
<keyword evidence="5 7" id="KW-0949">S-adenosyl-L-methionine</keyword>
<dbReference type="InterPro" id="IPR002877">
    <property type="entry name" value="RNA_MeTrfase_FtsJ_dom"/>
</dbReference>
<dbReference type="GO" id="GO:0005739">
    <property type="term" value="C:mitochondrion"/>
    <property type="evidence" value="ECO:0007669"/>
    <property type="project" value="TreeGrafter"/>
</dbReference>
<dbReference type="GO" id="GO:0008650">
    <property type="term" value="F:rRNA (uridine-2'-O-)-methyltransferase activity"/>
    <property type="evidence" value="ECO:0007669"/>
    <property type="project" value="TreeGrafter"/>
</dbReference>
<dbReference type="InterPro" id="IPR029063">
    <property type="entry name" value="SAM-dependent_MTases_sf"/>
</dbReference>
<evidence type="ECO:0000313" key="10">
    <source>
        <dbReference type="Proteomes" id="UP000094565"/>
    </source>
</evidence>
<dbReference type="InterPro" id="IPR015507">
    <property type="entry name" value="rRNA-MeTfrase_E"/>
</dbReference>
<dbReference type="EMBL" id="CP014584">
    <property type="protein sequence ID" value="ANZ73168.1"/>
    <property type="molecule type" value="Genomic_DNA"/>
</dbReference>
<evidence type="ECO:0000256" key="4">
    <source>
        <dbReference type="ARBA" id="ARBA00022679"/>
    </source>
</evidence>
<dbReference type="Pfam" id="PF01728">
    <property type="entry name" value="FtsJ"/>
    <property type="match status" value="1"/>
</dbReference>
<keyword evidence="2" id="KW-0698">rRNA processing</keyword>
<keyword evidence="4" id="KW-0808">Transferase</keyword>
<evidence type="ECO:0000256" key="1">
    <source>
        <dbReference type="ARBA" id="ARBA00009258"/>
    </source>
</evidence>
<dbReference type="SUPFAM" id="SSF53335">
    <property type="entry name" value="S-adenosyl-L-methionine-dependent methyltransferases"/>
    <property type="match status" value="1"/>
</dbReference>
<evidence type="ECO:0000256" key="6">
    <source>
        <dbReference type="ARBA" id="ARBA00041184"/>
    </source>
</evidence>
<name>A0A1B2J5B2_PICPA</name>
<dbReference type="PANTHER" id="PTHR10920">
    <property type="entry name" value="RIBOSOMAL RNA METHYLTRANSFERASE"/>
    <property type="match status" value="1"/>
</dbReference>